<dbReference type="PANTHER" id="PTHR33074">
    <property type="entry name" value="EXPRESSED PROTEIN-RELATED"/>
    <property type="match status" value="1"/>
</dbReference>
<reference evidence="4" key="1">
    <citation type="submission" date="2024-06" db="EMBL/GenBank/DDBJ databases">
        <authorList>
            <person name="Ryan C."/>
        </authorList>
    </citation>
    <scope>NUCLEOTIDE SEQUENCE [LARGE SCALE GENOMIC DNA]</scope>
</reference>
<proteinExistence type="predicted"/>
<evidence type="ECO:0000256" key="1">
    <source>
        <dbReference type="SAM" id="MobiDB-lite"/>
    </source>
</evidence>
<gene>
    <name evidence="3" type="ORF">URODEC1_LOCUS81811</name>
</gene>
<feature type="region of interest" description="Disordered" evidence="1">
    <location>
        <begin position="462"/>
        <end position="485"/>
    </location>
</feature>
<evidence type="ECO:0000313" key="3">
    <source>
        <dbReference type="EMBL" id="CAL5031651.1"/>
    </source>
</evidence>
<dbReference type="EMBL" id="OZ075141">
    <property type="protein sequence ID" value="CAL5031651.1"/>
    <property type="molecule type" value="Genomic_DNA"/>
</dbReference>
<name>A0ABC9D5L3_9POAL</name>
<dbReference type="AlphaFoldDB" id="A0ABC9D5L3"/>
<keyword evidence="4" id="KW-1185">Reference proteome</keyword>
<sequence>MAPTAGAGAGATVSSWIPPTLPDCEGYDGEVLLDMKCYIADLPNATAAMAATSTGLPLQVSFHAARPPLLSHFCLHCPGLDFPLSAPKVVATDAGLVLLRVPVNPTNHTVTIRSSDYFLYRPRARQLFLLPSPQSDSIADSATALLSIGGGGAGGSFAVAAIGNWGPVFDRSGRTLLRWVFDLYLYRSSSSSSFSGGRWTTRRMSVKDLVRDSAIPLPDSVVRLYHQTGRAFTVGGARGTVAWVDLWRGILLIDVTTSHPRPVLRDVPLPVPARGNWGLLGEGRNPGYIRDVAISRRRYCIKYVEMEIQPSRVVRTLPDSYHEWVRGGSRRSHVIPGSWKATTWSMAAVPGRGGSSWTDWKIECEVESKDVAGGGGLLSKLSGRATLPEVPVAYPTLSADDDTVYLLSSTKRRGEMVVAVDLRNKTLRGAAKLDAQKTFCSMPTYCASDICRYLTKGTAGTREEHKRTEVRVRQRQQLMTSRPTR</sequence>
<dbReference type="PANTHER" id="PTHR33074:SF113">
    <property type="entry name" value="DUF1618 DOMAIN-CONTAINING PROTEIN"/>
    <property type="match status" value="1"/>
</dbReference>
<protein>
    <recommendedName>
        <fullName evidence="2">DUF1618 domain-containing protein</fullName>
    </recommendedName>
</protein>
<accession>A0ABC9D5L3</accession>
<feature type="domain" description="DUF1618" evidence="2">
    <location>
        <begin position="243"/>
        <end position="405"/>
    </location>
</feature>
<dbReference type="Pfam" id="PF07762">
    <property type="entry name" value="DUF1618"/>
    <property type="match status" value="1"/>
</dbReference>
<feature type="compositionally biased region" description="Polar residues" evidence="1">
    <location>
        <begin position="475"/>
        <end position="485"/>
    </location>
</feature>
<organism evidence="3 4">
    <name type="scientific">Urochloa decumbens</name>
    <dbReference type="NCBI Taxonomy" id="240449"/>
    <lineage>
        <taxon>Eukaryota</taxon>
        <taxon>Viridiplantae</taxon>
        <taxon>Streptophyta</taxon>
        <taxon>Embryophyta</taxon>
        <taxon>Tracheophyta</taxon>
        <taxon>Spermatophyta</taxon>
        <taxon>Magnoliopsida</taxon>
        <taxon>Liliopsida</taxon>
        <taxon>Poales</taxon>
        <taxon>Poaceae</taxon>
        <taxon>PACMAD clade</taxon>
        <taxon>Panicoideae</taxon>
        <taxon>Panicodae</taxon>
        <taxon>Paniceae</taxon>
        <taxon>Melinidinae</taxon>
        <taxon>Urochloa</taxon>
    </lineage>
</organism>
<dbReference type="InterPro" id="IPR011676">
    <property type="entry name" value="DUF1618"/>
</dbReference>
<reference evidence="3 4" key="2">
    <citation type="submission" date="2024-10" db="EMBL/GenBank/DDBJ databases">
        <authorList>
            <person name="Ryan C."/>
        </authorList>
    </citation>
    <scope>NUCLEOTIDE SEQUENCE [LARGE SCALE GENOMIC DNA]</scope>
</reference>
<evidence type="ECO:0000313" key="4">
    <source>
        <dbReference type="Proteomes" id="UP001497457"/>
    </source>
</evidence>
<feature type="compositionally biased region" description="Basic and acidic residues" evidence="1">
    <location>
        <begin position="462"/>
        <end position="472"/>
    </location>
</feature>
<evidence type="ECO:0000259" key="2">
    <source>
        <dbReference type="Pfam" id="PF07762"/>
    </source>
</evidence>
<dbReference type="Proteomes" id="UP001497457">
    <property type="component" value="Chromosome 31b"/>
</dbReference>